<dbReference type="PANTHER" id="PTHR40132">
    <property type="entry name" value="PRE-MRNA-SPLICING FACTOR 38B"/>
    <property type="match status" value="1"/>
</dbReference>
<feature type="region of interest" description="Disordered" evidence="1">
    <location>
        <begin position="140"/>
        <end position="352"/>
    </location>
</feature>
<sequence length="352" mass="39402">MNASKRDSKAPQTTNTRSSIVSNLVRAAIGGNHAHVPDQDLDKYVADMIMKSANHAHEDYKKKGLDAYTSPASSSSSSENKVKLASGAVISREDSNGLKTNKRFLSSIIKSTDDHNQALIRAEEKRATELAKELIADLDKKAAERRKQQRGRDRGRDRGRKSQKNKPSEASSQKTAALLPCEDRTTHSRSRSRSPGAQASRDTVVVRGRGSRKYDSRSPVSASPSMSPSRSRLGSKMDKYFQEGYDPLLDNHSGDDMPATTTSKSKSKRKSKSKTKEKKSRRDRSDKDQKRHKKRHRSEERRDAKKRRQAQQKLQSESVQESKSDSESIEAPSPFENQQETQGRSAQQACFQ</sequence>
<feature type="compositionally biased region" description="Low complexity" evidence="1">
    <location>
        <begin position="217"/>
        <end position="234"/>
    </location>
</feature>
<keyword evidence="3" id="KW-1185">Reference proteome</keyword>
<gene>
    <name evidence="2" type="ORF">BGZ70_008544</name>
</gene>
<organism evidence="2 3">
    <name type="scientific">Mortierella alpina</name>
    <name type="common">Oleaginous fungus</name>
    <name type="synonym">Mortierella renispora</name>
    <dbReference type="NCBI Taxonomy" id="64518"/>
    <lineage>
        <taxon>Eukaryota</taxon>
        <taxon>Fungi</taxon>
        <taxon>Fungi incertae sedis</taxon>
        <taxon>Mucoromycota</taxon>
        <taxon>Mortierellomycotina</taxon>
        <taxon>Mortierellomycetes</taxon>
        <taxon>Mortierellales</taxon>
        <taxon>Mortierellaceae</taxon>
        <taxon>Mortierella</taxon>
    </lineage>
</organism>
<dbReference type="OrthoDB" id="2431475at2759"/>
<evidence type="ECO:0000313" key="3">
    <source>
        <dbReference type="Proteomes" id="UP000738359"/>
    </source>
</evidence>
<accession>A0A9P6M1M2</accession>
<dbReference type="PANTHER" id="PTHR40132:SF1">
    <property type="entry name" value="PRE-MRNA-SPLICING FACTOR 38B"/>
    <property type="match status" value="1"/>
</dbReference>
<reference evidence="2" key="1">
    <citation type="journal article" date="2020" name="Fungal Divers.">
        <title>Resolving the Mortierellaceae phylogeny through synthesis of multi-gene phylogenetics and phylogenomics.</title>
        <authorList>
            <person name="Vandepol N."/>
            <person name="Liber J."/>
            <person name="Desiro A."/>
            <person name="Na H."/>
            <person name="Kennedy M."/>
            <person name="Barry K."/>
            <person name="Grigoriev I.V."/>
            <person name="Miller A.N."/>
            <person name="O'Donnell K."/>
            <person name="Stajich J.E."/>
            <person name="Bonito G."/>
        </authorList>
    </citation>
    <scope>NUCLEOTIDE SEQUENCE</scope>
    <source>
        <strain evidence="2">CK1249</strain>
    </source>
</reference>
<proteinExistence type="predicted"/>
<name>A0A9P6M1M2_MORAP</name>
<dbReference type="EMBL" id="JAAAHY010000620">
    <property type="protein sequence ID" value="KAF9960626.1"/>
    <property type="molecule type" value="Genomic_DNA"/>
</dbReference>
<dbReference type="Proteomes" id="UP000738359">
    <property type="component" value="Unassembled WGS sequence"/>
</dbReference>
<protein>
    <submittedName>
        <fullName evidence="2">Uncharacterized protein</fullName>
    </submittedName>
</protein>
<feature type="compositionally biased region" description="Polar residues" evidence="1">
    <location>
        <begin position="335"/>
        <end position="352"/>
    </location>
</feature>
<feature type="compositionally biased region" description="Basic residues" evidence="1">
    <location>
        <begin position="265"/>
        <end position="282"/>
    </location>
</feature>
<comment type="caution">
    <text evidence="2">The sequence shown here is derived from an EMBL/GenBank/DDBJ whole genome shotgun (WGS) entry which is preliminary data.</text>
</comment>
<feature type="region of interest" description="Disordered" evidence="1">
    <location>
        <begin position="66"/>
        <end position="101"/>
    </location>
</feature>
<evidence type="ECO:0000313" key="2">
    <source>
        <dbReference type="EMBL" id="KAF9960626.1"/>
    </source>
</evidence>
<dbReference type="AlphaFoldDB" id="A0A9P6M1M2"/>
<feature type="compositionally biased region" description="Basic and acidic residues" evidence="1">
    <location>
        <begin position="140"/>
        <end position="156"/>
    </location>
</feature>
<evidence type="ECO:0000256" key="1">
    <source>
        <dbReference type="SAM" id="MobiDB-lite"/>
    </source>
</evidence>